<evidence type="ECO:0000313" key="2">
    <source>
        <dbReference type="Proteomes" id="UP000531594"/>
    </source>
</evidence>
<dbReference type="Proteomes" id="UP000531594">
    <property type="component" value="Unassembled WGS sequence"/>
</dbReference>
<keyword evidence="2" id="KW-1185">Reference proteome</keyword>
<evidence type="ECO:0000313" key="1">
    <source>
        <dbReference type="EMBL" id="MBB6444345.1"/>
    </source>
</evidence>
<gene>
    <name evidence="1" type="ORF">HNR53_000953</name>
</gene>
<comment type="caution">
    <text evidence="1">The sequence shown here is derived from an EMBL/GenBank/DDBJ whole genome shotgun (WGS) entry which is preliminary data.</text>
</comment>
<name>A0A7X0HP22_9BACI</name>
<reference evidence="1 2" key="1">
    <citation type="submission" date="2020-08" db="EMBL/GenBank/DDBJ databases">
        <title>Genomic Encyclopedia of Type Strains, Phase IV (KMG-IV): sequencing the most valuable type-strain genomes for metagenomic binning, comparative biology and taxonomic classification.</title>
        <authorList>
            <person name="Goeker M."/>
        </authorList>
    </citation>
    <scope>NUCLEOTIDE SEQUENCE [LARGE SCALE GENOMIC DNA]</scope>
    <source>
        <strain evidence="1 2">DSM 5391</strain>
    </source>
</reference>
<sequence length="43" mass="5030">MLIYVRIAAAYPVFMFVIQTGNGKGKKVKKIKRCVFLSFYMIR</sequence>
<protein>
    <submittedName>
        <fullName evidence="1">Uncharacterized protein</fullName>
    </submittedName>
</protein>
<proteinExistence type="predicted"/>
<accession>A0A7X0HP22</accession>
<dbReference type="AlphaFoldDB" id="A0A7X0HP22"/>
<dbReference type="EMBL" id="JACHGK010000002">
    <property type="protein sequence ID" value="MBB6444345.1"/>
    <property type="molecule type" value="Genomic_DNA"/>
</dbReference>
<organism evidence="1 2">
    <name type="scientific">Bacillus benzoevorans</name>
    <dbReference type="NCBI Taxonomy" id="1456"/>
    <lineage>
        <taxon>Bacteria</taxon>
        <taxon>Bacillati</taxon>
        <taxon>Bacillota</taxon>
        <taxon>Bacilli</taxon>
        <taxon>Bacillales</taxon>
        <taxon>Bacillaceae</taxon>
        <taxon>Bacillus</taxon>
    </lineage>
</organism>